<proteinExistence type="predicted"/>
<keyword evidence="1" id="KW-0812">Transmembrane</keyword>
<keyword evidence="1" id="KW-0472">Membrane</keyword>
<sequence>MEGAAVQWERERPVTPPPVQVAYPIVETRPDLIVQGLQGRDAVEAAVHVQLEEEQRRGREDHQVLYMGEEASFCAEQLRTVSGFNVTLFGHACCPKLLVDPLHSTRGLSVSSETFLSARSIRYGCFFATSGYSNQQKISFKQGTAELFHLTYKPRIWNAPSITGRFANVLIPERTERIGLINLKQAPSDGAVLIDRVNHLKFTMTRNSIDSLFRIKVLDVDGCIVALANGALDSNPRYSDVCHKHFQISFSDEITAASPLTKTVILSGVIMAAIDWEEKLTRSVLKVTMIFLFIIFLYCFIGFMWFILPRSYAS</sequence>
<reference evidence="2 3" key="1">
    <citation type="journal article" date="2016" name="Genome Biol. Evol.">
        <title>Gene Family Evolution Reflects Adaptation to Soil Environmental Stressors in the Genome of the Collembolan Orchesella cincta.</title>
        <authorList>
            <person name="Faddeeva-Vakhrusheva A."/>
            <person name="Derks M.F."/>
            <person name="Anvar S.Y."/>
            <person name="Agamennone V."/>
            <person name="Suring W."/>
            <person name="Smit S."/>
            <person name="van Straalen N.M."/>
            <person name="Roelofs D."/>
        </authorList>
    </citation>
    <scope>NUCLEOTIDE SEQUENCE [LARGE SCALE GENOMIC DNA]</scope>
    <source>
        <tissue evidence="2">Mixed pool</tissue>
    </source>
</reference>
<organism evidence="2 3">
    <name type="scientific">Orchesella cincta</name>
    <name type="common">Springtail</name>
    <name type="synonym">Podura cincta</name>
    <dbReference type="NCBI Taxonomy" id="48709"/>
    <lineage>
        <taxon>Eukaryota</taxon>
        <taxon>Metazoa</taxon>
        <taxon>Ecdysozoa</taxon>
        <taxon>Arthropoda</taxon>
        <taxon>Hexapoda</taxon>
        <taxon>Collembola</taxon>
        <taxon>Entomobryomorpha</taxon>
        <taxon>Entomobryoidea</taxon>
        <taxon>Orchesellidae</taxon>
        <taxon>Orchesellinae</taxon>
        <taxon>Orchesella</taxon>
    </lineage>
</organism>
<dbReference type="EMBL" id="LJIJ01000076">
    <property type="protein sequence ID" value="ODN03372.1"/>
    <property type="molecule type" value="Genomic_DNA"/>
</dbReference>
<comment type="caution">
    <text evidence="2">The sequence shown here is derived from an EMBL/GenBank/DDBJ whole genome shotgun (WGS) entry which is preliminary data.</text>
</comment>
<gene>
    <name evidence="2" type="ORF">Ocin01_03303</name>
</gene>
<accession>A0A1D2NDQ8</accession>
<feature type="transmembrane region" description="Helical" evidence="1">
    <location>
        <begin position="287"/>
        <end position="308"/>
    </location>
</feature>
<evidence type="ECO:0000256" key="1">
    <source>
        <dbReference type="SAM" id="Phobius"/>
    </source>
</evidence>
<keyword evidence="3" id="KW-1185">Reference proteome</keyword>
<evidence type="ECO:0000313" key="3">
    <source>
        <dbReference type="Proteomes" id="UP000094527"/>
    </source>
</evidence>
<dbReference type="Proteomes" id="UP000094527">
    <property type="component" value="Unassembled WGS sequence"/>
</dbReference>
<protein>
    <submittedName>
        <fullName evidence="2">Uncharacterized protein</fullName>
    </submittedName>
</protein>
<evidence type="ECO:0000313" key="2">
    <source>
        <dbReference type="EMBL" id="ODN03372.1"/>
    </source>
</evidence>
<keyword evidence="1" id="KW-1133">Transmembrane helix</keyword>
<dbReference type="AlphaFoldDB" id="A0A1D2NDQ8"/>
<name>A0A1D2NDQ8_ORCCI</name>